<evidence type="ECO:0000313" key="1">
    <source>
        <dbReference type="EMBL" id="KNH03017.1"/>
    </source>
</evidence>
<reference evidence="1" key="1">
    <citation type="submission" date="2015-02" db="EMBL/GenBank/DDBJ databases">
        <authorList>
            <person name="Chooi Y.-H."/>
        </authorList>
    </citation>
    <scope>NUCLEOTIDE SEQUENCE [LARGE SCALE GENOMIC DNA]</scope>
    <source>
        <strain evidence="1">LAMA 915</strain>
    </source>
</reference>
<dbReference type="AlphaFoldDB" id="A0A0L1KGS1"/>
<protein>
    <submittedName>
        <fullName evidence="1">Uncharacterized protein</fullName>
    </submittedName>
</protein>
<accession>A0A0L1KGS1</accession>
<proteinExistence type="predicted"/>
<dbReference type="PATRIC" id="fig|1306953.7.peg.1007"/>
<dbReference type="Proteomes" id="UP000037446">
    <property type="component" value="Unassembled WGS sequence"/>
</dbReference>
<organism evidence="1 2">
    <name type="scientific">Qipengyuania citrea LAMA 915</name>
    <dbReference type="NCBI Taxonomy" id="1306953"/>
    <lineage>
        <taxon>Bacteria</taxon>
        <taxon>Pseudomonadati</taxon>
        <taxon>Pseudomonadota</taxon>
        <taxon>Alphaproteobacteria</taxon>
        <taxon>Sphingomonadales</taxon>
        <taxon>Erythrobacteraceae</taxon>
        <taxon>Qipengyuania</taxon>
    </lineage>
</organism>
<dbReference type="EMBL" id="JYNE01000018">
    <property type="protein sequence ID" value="KNH03017.1"/>
    <property type="molecule type" value="Genomic_DNA"/>
</dbReference>
<name>A0A0L1KGS1_9SPHN</name>
<comment type="caution">
    <text evidence="1">The sequence shown here is derived from an EMBL/GenBank/DDBJ whole genome shotgun (WGS) entry which is preliminary data.</text>
</comment>
<gene>
    <name evidence="1" type="ORF">J121_982</name>
</gene>
<sequence length="42" mass="4982">MMHHRSFGGCALIERRYRYASESLHTVEQFASSISRYDQRFG</sequence>
<evidence type="ECO:0000313" key="2">
    <source>
        <dbReference type="Proteomes" id="UP000037446"/>
    </source>
</evidence>